<feature type="compositionally biased region" description="Polar residues" evidence="1">
    <location>
        <begin position="212"/>
        <end position="222"/>
    </location>
</feature>
<dbReference type="RefSeq" id="WP_200400446.1">
    <property type="nucleotide sequence ID" value="NZ_CP066831.1"/>
</dbReference>
<reference evidence="2 3" key="1">
    <citation type="submission" date="2020-12" db="EMBL/GenBank/DDBJ databases">
        <title>A novel species.</title>
        <authorList>
            <person name="Li K."/>
        </authorList>
    </citation>
    <scope>NUCLEOTIDE SEQUENCE [LARGE SCALE GENOMIC DNA]</scope>
    <source>
        <strain evidence="2 3">ZYC-3</strain>
    </source>
</reference>
<accession>A0A7T7L3F3</accession>
<name>A0A7T7L3F3_9ACTN</name>
<proteinExistence type="predicted"/>
<gene>
    <name evidence="2" type="ORF">JEQ17_43670</name>
</gene>
<dbReference type="AlphaFoldDB" id="A0A7T7L3F3"/>
<feature type="region of interest" description="Disordered" evidence="1">
    <location>
        <begin position="186"/>
        <end position="227"/>
    </location>
</feature>
<evidence type="ECO:0000256" key="1">
    <source>
        <dbReference type="SAM" id="MobiDB-lite"/>
    </source>
</evidence>
<keyword evidence="3" id="KW-1185">Reference proteome</keyword>
<evidence type="ECO:0000313" key="2">
    <source>
        <dbReference type="EMBL" id="QQM45641.1"/>
    </source>
</evidence>
<dbReference type="KEGG" id="slf:JEQ17_43670"/>
<organism evidence="2 3">
    <name type="scientific">Streptomyces liliifuscus</name>
    <dbReference type="NCBI Taxonomy" id="2797636"/>
    <lineage>
        <taxon>Bacteria</taxon>
        <taxon>Bacillati</taxon>
        <taxon>Actinomycetota</taxon>
        <taxon>Actinomycetes</taxon>
        <taxon>Kitasatosporales</taxon>
        <taxon>Streptomycetaceae</taxon>
        <taxon>Streptomyces</taxon>
    </lineage>
</organism>
<dbReference type="Proteomes" id="UP000595636">
    <property type="component" value="Chromosome"/>
</dbReference>
<sequence>MSMRRPTRPVNGTRLLDVERAEATLMGHYAQLVRLAYVTLPRSLGRHERVLAAHGAAQGALPRRGLAIADRRQTAPARTEELDAYHALRTRVLKRARALDARPRRLSRPWARRTGRPTLPAVWGLRVFPQPGGPEELALDRAMAEADWPVRAALALLVLDGAGPEDVIHALQGAGVAEPEQALKAARALAADAAPQQPSTADNTDRPETDGSHTPGSLSDPTPTGLREPRKAVLLAPEFDPCLLHARPSDLLRRRHRVRAVGTALTLAAVAVIAVVAVSDGAHHVGERTRHSSAVPAQRLLRAPAEAWADTTRLDFTAWPARGTLVTNRPLLDRAVLAWTDPAWPGRRVTEPGAAPTGFGRATRLLFADEVDGRAVVLLHDGLHLLRYSEPARGTGPAELVSALAEGADVTTAAAVTISRTPDSVRFLLAPWISRASVRDLLAPDIPARDVRRATNGVSLALPLSGAEGECTSKPVVQLRSSTRIVENHAFLLADLGGLMPAHLTYMPAPVPGVRPRPPAEATGPDALRGWARTACRLDTLRHQGVRAVNHWVFATQPLPERAGLGSWVCARADTWRGPGRADYLFLGPDDGPARSVGGRRNTAECSRFGQDVLADTRWRAPSGSWYLLAAGSRSVTRVESSRPVRAKADGRLLAARATSEGTDAVVTGRLPDGDEVRAP</sequence>
<dbReference type="EMBL" id="CP066831">
    <property type="protein sequence ID" value="QQM45641.1"/>
    <property type="molecule type" value="Genomic_DNA"/>
</dbReference>
<feature type="region of interest" description="Disordered" evidence="1">
    <location>
        <begin position="658"/>
        <end position="680"/>
    </location>
</feature>
<evidence type="ECO:0000313" key="3">
    <source>
        <dbReference type="Proteomes" id="UP000595636"/>
    </source>
</evidence>
<protein>
    <submittedName>
        <fullName evidence="2">Uncharacterized protein</fullName>
    </submittedName>
</protein>